<keyword evidence="2" id="KW-0812">Transmembrane</keyword>
<protein>
    <submittedName>
        <fullName evidence="3">Uncharacterized protein</fullName>
    </submittedName>
</protein>
<name>A0A5C5UWV3_9BACT</name>
<dbReference type="AlphaFoldDB" id="A0A5C5UWV3"/>
<reference evidence="3 4" key="1">
    <citation type="submission" date="2019-02" db="EMBL/GenBank/DDBJ databases">
        <title>Deep-cultivation of Planctomycetes and their phenomic and genomic characterization uncovers novel biology.</title>
        <authorList>
            <person name="Wiegand S."/>
            <person name="Jogler M."/>
            <person name="Boedeker C."/>
            <person name="Pinto D."/>
            <person name="Vollmers J."/>
            <person name="Rivas-Marin E."/>
            <person name="Kohn T."/>
            <person name="Peeters S.H."/>
            <person name="Heuer A."/>
            <person name="Rast P."/>
            <person name="Oberbeckmann S."/>
            <person name="Bunk B."/>
            <person name="Jeske O."/>
            <person name="Meyerdierks A."/>
            <person name="Storesund J.E."/>
            <person name="Kallscheuer N."/>
            <person name="Luecker S."/>
            <person name="Lage O.M."/>
            <person name="Pohl T."/>
            <person name="Merkel B.J."/>
            <person name="Hornburger P."/>
            <person name="Mueller R.-W."/>
            <person name="Bruemmer F."/>
            <person name="Labrenz M."/>
            <person name="Spormann A.M."/>
            <person name="Op Den Camp H."/>
            <person name="Overmann J."/>
            <person name="Amann R."/>
            <person name="Jetten M.S.M."/>
            <person name="Mascher T."/>
            <person name="Medema M.H."/>
            <person name="Devos D.P."/>
            <person name="Kaster A.-K."/>
            <person name="Ovreas L."/>
            <person name="Rohde M."/>
            <person name="Galperin M.Y."/>
            <person name="Jogler C."/>
        </authorList>
    </citation>
    <scope>NUCLEOTIDE SEQUENCE [LARGE SCALE GENOMIC DNA]</scope>
    <source>
        <strain evidence="3 4">Enr8</strain>
    </source>
</reference>
<dbReference type="EMBL" id="SJPF01000006">
    <property type="protein sequence ID" value="TWT29855.1"/>
    <property type="molecule type" value="Genomic_DNA"/>
</dbReference>
<sequence length="419" mass="45934">MTDDRDVLRSISWRDVFPWVLIFRTFGVSFQLRVLLLAIAGVILVDVGWWGAAQVFLPQEERPQAEVVHPPLFAKRAVEQAAEGRLGTILLIADPIQEVWVHATRPYRTFFSVHNSIRSAAYRAFCALWATAVWSVFGGAICRIAALALTRDERCGLKAALKFGLYRFLSFFTAPLFPLLGVLAFAIPAILLGLLSYFGDVGLLISGILYFVAAIFGVMTAALLIPLLFGWPLMWGAIATEASDAFDALSRSYAYVTQRPLHFAFYSAISLAVGVLGLFVISVIVVVSLGMTDWAFSLGAGDERLAEIHVAVEDALYFPQAIAGDGPQLTQGARIIHFWRGLVARIIDGYVYGFFFIAATAIYLLLRYDVDQAELDEVALEDEVRFPPPTFATEEGSTAAEPESKAPGNFESTPPPPAD</sequence>
<dbReference type="Proteomes" id="UP000318878">
    <property type="component" value="Unassembled WGS sequence"/>
</dbReference>
<keyword evidence="2" id="KW-1133">Transmembrane helix</keyword>
<feature type="region of interest" description="Disordered" evidence="1">
    <location>
        <begin position="386"/>
        <end position="419"/>
    </location>
</feature>
<proteinExistence type="predicted"/>
<feature type="transmembrane region" description="Helical" evidence="2">
    <location>
        <begin position="263"/>
        <end position="289"/>
    </location>
</feature>
<gene>
    <name evidence="3" type="ORF">Enr8_45110</name>
</gene>
<evidence type="ECO:0000313" key="3">
    <source>
        <dbReference type="EMBL" id="TWT29855.1"/>
    </source>
</evidence>
<evidence type="ECO:0000256" key="2">
    <source>
        <dbReference type="SAM" id="Phobius"/>
    </source>
</evidence>
<feature type="transmembrane region" description="Helical" evidence="2">
    <location>
        <begin position="349"/>
        <end position="366"/>
    </location>
</feature>
<accession>A0A5C5UWV3</accession>
<evidence type="ECO:0000256" key="1">
    <source>
        <dbReference type="SAM" id="MobiDB-lite"/>
    </source>
</evidence>
<dbReference type="OrthoDB" id="260428at2"/>
<feature type="transmembrane region" description="Helical" evidence="2">
    <location>
        <begin position="168"/>
        <end position="198"/>
    </location>
</feature>
<feature type="transmembrane region" description="Helical" evidence="2">
    <location>
        <begin position="204"/>
        <end position="229"/>
    </location>
</feature>
<feature type="transmembrane region" description="Helical" evidence="2">
    <location>
        <begin position="120"/>
        <end position="147"/>
    </location>
</feature>
<comment type="caution">
    <text evidence="3">The sequence shown here is derived from an EMBL/GenBank/DDBJ whole genome shotgun (WGS) entry which is preliminary data.</text>
</comment>
<dbReference type="RefSeq" id="WP_146435925.1">
    <property type="nucleotide sequence ID" value="NZ_SJPF01000006.1"/>
</dbReference>
<keyword evidence="2" id="KW-0472">Membrane</keyword>
<evidence type="ECO:0000313" key="4">
    <source>
        <dbReference type="Proteomes" id="UP000318878"/>
    </source>
</evidence>
<organism evidence="3 4">
    <name type="scientific">Blastopirellula retiformator</name>
    <dbReference type="NCBI Taxonomy" id="2527970"/>
    <lineage>
        <taxon>Bacteria</taxon>
        <taxon>Pseudomonadati</taxon>
        <taxon>Planctomycetota</taxon>
        <taxon>Planctomycetia</taxon>
        <taxon>Pirellulales</taxon>
        <taxon>Pirellulaceae</taxon>
        <taxon>Blastopirellula</taxon>
    </lineage>
</organism>
<keyword evidence="4" id="KW-1185">Reference proteome</keyword>
<feature type="transmembrane region" description="Helical" evidence="2">
    <location>
        <begin position="34"/>
        <end position="52"/>
    </location>
</feature>